<feature type="transmembrane region" description="Helical" evidence="8">
    <location>
        <begin position="169"/>
        <end position="188"/>
    </location>
</feature>
<name>A0A1U7CKY4_9BACT</name>
<dbReference type="AlphaFoldDB" id="A0A1U7CKY4"/>
<keyword evidence="3 7" id="KW-0813">Transport</keyword>
<feature type="transmembrane region" description="Helical" evidence="8">
    <location>
        <begin position="200"/>
        <end position="219"/>
    </location>
</feature>
<feature type="transmembrane region" description="Helical" evidence="8">
    <location>
        <begin position="253"/>
        <end position="275"/>
    </location>
</feature>
<keyword evidence="4 7" id="KW-0812">Transmembrane</keyword>
<dbReference type="KEGG" id="pbor:BSF38_01016"/>
<organism evidence="9 10">
    <name type="scientific">Paludisphaera borealis</name>
    <dbReference type="NCBI Taxonomy" id="1387353"/>
    <lineage>
        <taxon>Bacteria</taxon>
        <taxon>Pseudomonadati</taxon>
        <taxon>Planctomycetota</taxon>
        <taxon>Planctomycetia</taxon>
        <taxon>Isosphaerales</taxon>
        <taxon>Isosphaeraceae</taxon>
        <taxon>Paludisphaera</taxon>
    </lineage>
</organism>
<evidence type="ECO:0000256" key="2">
    <source>
        <dbReference type="ARBA" id="ARBA00006175"/>
    </source>
</evidence>
<dbReference type="GO" id="GO:0015254">
    <property type="term" value="F:glycerol channel activity"/>
    <property type="evidence" value="ECO:0007669"/>
    <property type="project" value="TreeGrafter"/>
</dbReference>
<gene>
    <name evidence="9" type="primary">glpF</name>
    <name evidence="9" type="ORF">BSF38_01016</name>
</gene>
<dbReference type="GO" id="GO:0005886">
    <property type="term" value="C:plasma membrane"/>
    <property type="evidence" value="ECO:0007669"/>
    <property type="project" value="TreeGrafter"/>
</dbReference>
<evidence type="ECO:0000256" key="6">
    <source>
        <dbReference type="ARBA" id="ARBA00023136"/>
    </source>
</evidence>
<feature type="transmembrane region" description="Helical" evidence="8">
    <location>
        <begin position="12"/>
        <end position="35"/>
    </location>
</feature>
<dbReference type="Proteomes" id="UP000186309">
    <property type="component" value="Chromosome"/>
</dbReference>
<proteinExistence type="inferred from homology"/>
<dbReference type="RefSeq" id="WP_076343746.1">
    <property type="nucleotide sequence ID" value="NZ_CP019082.1"/>
</dbReference>
<dbReference type="PROSITE" id="PS51257">
    <property type="entry name" value="PROKAR_LIPOPROTEIN"/>
    <property type="match status" value="1"/>
</dbReference>
<feature type="transmembrane region" description="Helical" evidence="8">
    <location>
        <begin position="41"/>
        <end position="60"/>
    </location>
</feature>
<comment type="similarity">
    <text evidence="2 7">Belongs to the MIP/aquaporin (TC 1.A.8) family.</text>
</comment>
<reference evidence="10" key="1">
    <citation type="submission" date="2016-12" db="EMBL/GenBank/DDBJ databases">
        <title>Comparative genomics of four Isosphaeraceae planctomycetes: a common pool of plasmids and glycoside hydrolase genes.</title>
        <authorList>
            <person name="Ivanova A."/>
        </authorList>
    </citation>
    <scope>NUCLEOTIDE SEQUENCE [LARGE SCALE GENOMIC DNA]</scope>
    <source>
        <strain evidence="10">PX4</strain>
    </source>
</reference>
<dbReference type="CDD" id="cd00333">
    <property type="entry name" value="MIP"/>
    <property type="match status" value="1"/>
</dbReference>
<dbReference type="STRING" id="1387353.BSF38_01016"/>
<dbReference type="Gene3D" id="1.20.1080.10">
    <property type="entry name" value="Glycerol uptake facilitator protein"/>
    <property type="match status" value="1"/>
</dbReference>
<dbReference type="EMBL" id="CP019082">
    <property type="protein sequence ID" value="APW59589.1"/>
    <property type="molecule type" value="Genomic_DNA"/>
</dbReference>
<protein>
    <submittedName>
        <fullName evidence="9">Glycerol uptake facilitator protein</fullName>
    </submittedName>
</protein>
<dbReference type="PANTHER" id="PTHR43829">
    <property type="entry name" value="AQUAPORIN OR AQUAGLYCEROPORIN RELATED"/>
    <property type="match status" value="1"/>
</dbReference>
<evidence type="ECO:0000256" key="1">
    <source>
        <dbReference type="ARBA" id="ARBA00004141"/>
    </source>
</evidence>
<dbReference type="PRINTS" id="PR00783">
    <property type="entry name" value="MINTRINSICP"/>
</dbReference>
<feature type="transmembrane region" description="Helical" evidence="8">
    <location>
        <begin position="90"/>
        <end position="109"/>
    </location>
</feature>
<keyword evidence="6 8" id="KW-0472">Membrane</keyword>
<evidence type="ECO:0000256" key="7">
    <source>
        <dbReference type="RuleBase" id="RU000477"/>
    </source>
</evidence>
<evidence type="ECO:0000313" key="10">
    <source>
        <dbReference type="Proteomes" id="UP000186309"/>
    </source>
</evidence>
<dbReference type="PANTHER" id="PTHR43829:SF9">
    <property type="entry name" value="AQUAPORIN-9"/>
    <property type="match status" value="1"/>
</dbReference>
<dbReference type="SUPFAM" id="SSF81338">
    <property type="entry name" value="Aquaporin-like"/>
    <property type="match status" value="1"/>
</dbReference>
<comment type="subcellular location">
    <subcellularLocation>
        <location evidence="1">Membrane</location>
        <topology evidence="1">Multi-pass membrane protein</topology>
    </subcellularLocation>
</comment>
<dbReference type="InterPro" id="IPR022357">
    <property type="entry name" value="MIP_CS"/>
</dbReference>
<evidence type="ECO:0000313" key="9">
    <source>
        <dbReference type="EMBL" id="APW59589.1"/>
    </source>
</evidence>
<keyword evidence="10" id="KW-1185">Reference proteome</keyword>
<dbReference type="InterPro" id="IPR023271">
    <property type="entry name" value="Aquaporin-like"/>
</dbReference>
<dbReference type="InterPro" id="IPR050363">
    <property type="entry name" value="MIP/Aquaporin"/>
</dbReference>
<keyword evidence="5 8" id="KW-1133">Transmembrane helix</keyword>
<sequence>MSDERPSLAKPCAAEFVGTYLLIFLGCGVVHASVLTGAQSGLWQVAIVWGVAIMLAVYAVGAISGAHINPAITLAFAVWGRFPWRLVGPYIASQTAGAFVAAATLYVLFNPYLKLREEAKNVVRGAAGSEITAMCYGEYFPSPGPLSNAEGPYSIDRHERFNKLVSEPAACLAEFLGTLVLALVVFAVTDDRNPSAPPNGLAAVFIGLAVAALISVIAPLTQACFNPARDFGPRLFAWLAGWGPIALPGPRGAGFLTVYILSPIAGAITGAGLYLRVLAVDGTRRVHDIEGNAE</sequence>
<evidence type="ECO:0000256" key="5">
    <source>
        <dbReference type="ARBA" id="ARBA00022989"/>
    </source>
</evidence>
<dbReference type="Pfam" id="PF00230">
    <property type="entry name" value="MIP"/>
    <property type="match status" value="1"/>
</dbReference>
<evidence type="ECO:0000256" key="8">
    <source>
        <dbReference type="SAM" id="Phobius"/>
    </source>
</evidence>
<accession>A0A1U7CKY4</accession>
<dbReference type="InterPro" id="IPR000425">
    <property type="entry name" value="MIP"/>
</dbReference>
<evidence type="ECO:0000256" key="3">
    <source>
        <dbReference type="ARBA" id="ARBA00022448"/>
    </source>
</evidence>
<dbReference type="PROSITE" id="PS00221">
    <property type="entry name" value="MIP"/>
    <property type="match status" value="1"/>
</dbReference>
<evidence type="ECO:0000256" key="4">
    <source>
        <dbReference type="ARBA" id="ARBA00022692"/>
    </source>
</evidence>